<comment type="caution">
    <text evidence="1">The sequence shown here is derived from an EMBL/GenBank/DDBJ whole genome shotgun (WGS) entry which is preliminary data.</text>
</comment>
<evidence type="ECO:0000313" key="2">
    <source>
        <dbReference type="Proteomes" id="UP000499080"/>
    </source>
</evidence>
<reference evidence="1 2" key="1">
    <citation type="journal article" date="2019" name="Sci. Rep.">
        <title>Orb-weaving spider Araneus ventricosus genome elucidates the spidroin gene catalogue.</title>
        <authorList>
            <person name="Kono N."/>
            <person name="Nakamura H."/>
            <person name="Ohtoshi R."/>
            <person name="Moran D.A.P."/>
            <person name="Shinohara A."/>
            <person name="Yoshida Y."/>
            <person name="Fujiwara M."/>
            <person name="Mori M."/>
            <person name="Tomita M."/>
            <person name="Arakawa K."/>
        </authorList>
    </citation>
    <scope>NUCLEOTIDE SEQUENCE [LARGE SCALE GENOMIC DNA]</scope>
</reference>
<dbReference type="Proteomes" id="UP000499080">
    <property type="component" value="Unassembled WGS sequence"/>
</dbReference>
<dbReference type="AlphaFoldDB" id="A0A4Y2QRH2"/>
<keyword evidence="2" id="KW-1185">Reference proteome</keyword>
<protein>
    <submittedName>
        <fullName evidence="1">Uncharacterized protein</fullName>
    </submittedName>
</protein>
<sequence length="126" mass="14412">MKTRFHEPETVHVETSSRLENCLFCFEASLIFLLTIPAGSVRIRECKRTPCPTSGCDVTSSEQVLRRPRAKYSHRERQREKVSSPASFSFKVCPALGLKTGFNFILFEFPGANCHLRNEQCSRTRL</sequence>
<organism evidence="1 2">
    <name type="scientific">Araneus ventricosus</name>
    <name type="common">Orbweaver spider</name>
    <name type="synonym">Epeira ventricosa</name>
    <dbReference type="NCBI Taxonomy" id="182803"/>
    <lineage>
        <taxon>Eukaryota</taxon>
        <taxon>Metazoa</taxon>
        <taxon>Ecdysozoa</taxon>
        <taxon>Arthropoda</taxon>
        <taxon>Chelicerata</taxon>
        <taxon>Arachnida</taxon>
        <taxon>Araneae</taxon>
        <taxon>Araneomorphae</taxon>
        <taxon>Entelegynae</taxon>
        <taxon>Araneoidea</taxon>
        <taxon>Araneidae</taxon>
        <taxon>Araneus</taxon>
    </lineage>
</organism>
<gene>
    <name evidence="1" type="ORF">AVEN_66344_1</name>
</gene>
<accession>A0A4Y2QRH2</accession>
<proteinExistence type="predicted"/>
<dbReference type="EMBL" id="BGPR01014588">
    <property type="protein sequence ID" value="GBN65868.1"/>
    <property type="molecule type" value="Genomic_DNA"/>
</dbReference>
<name>A0A4Y2QRH2_ARAVE</name>
<evidence type="ECO:0000313" key="1">
    <source>
        <dbReference type="EMBL" id="GBN65868.1"/>
    </source>
</evidence>